<dbReference type="Pfam" id="PF06103">
    <property type="entry name" value="DUF948"/>
    <property type="match status" value="1"/>
</dbReference>
<reference evidence="2" key="1">
    <citation type="submission" date="2024-02" db="EMBL/GenBank/DDBJ databases">
        <title>Tomenella chthoni gen. nov. sp. nov., a member of the family Jonesiaceae isolated from bat guano.</title>
        <authorList>
            <person name="Miller S.L."/>
            <person name="King J."/>
            <person name="Sankaranarayanan K."/>
            <person name="Lawson P.A."/>
        </authorList>
    </citation>
    <scope>NUCLEOTIDE SEQUENCE</scope>
    <source>
        <strain evidence="2">BS-20</strain>
    </source>
</reference>
<protein>
    <submittedName>
        <fullName evidence="2">DUF948 domain-containing protein</fullName>
    </submittedName>
</protein>
<gene>
    <name evidence="2" type="ORF">V5R04_06615</name>
</gene>
<organism evidence="2">
    <name type="scientific">Jonesiaceae bacterium BS-20</name>
    <dbReference type="NCBI Taxonomy" id="3120821"/>
    <lineage>
        <taxon>Bacteria</taxon>
        <taxon>Bacillati</taxon>
        <taxon>Actinomycetota</taxon>
        <taxon>Actinomycetes</taxon>
        <taxon>Micrococcales</taxon>
        <taxon>Jonesiaceae</taxon>
    </lineage>
</organism>
<evidence type="ECO:0000256" key="1">
    <source>
        <dbReference type="SAM" id="Phobius"/>
    </source>
</evidence>
<proteinExistence type="predicted"/>
<dbReference type="AlphaFoldDB" id="A0AAU7DXK3"/>
<keyword evidence="1" id="KW-1133">Transmembrane helix</keyword>
<evidence type="ECO:0000313" key="2">
    <source>
        <dbReference type="EMBL" id="XBH22882.1"/>
    </source>
</evidence>
<dbReference type="EMBL" id="CP146203">
    <property type="protein sequence ID" value="XBH22882.1"/>
    <property type="molecule type" value="Genomic_DNA"/>
</dbReference>
<name>A0AAU7DXK3_9MICO</name>
<feature type="transmembrane region" description="Helical" evidence="1">
    <location>
        <begin position="16"/>
        <end position="37"/>
    </location>
</feature>
<keyword evidence="1" id="KW-0472">Membrane</keyword>
<dbReference type="InterPro" id="IPR009293">
    <property type="entry name" value="UPF0478"/>
</dbReference>
<sequence>MNISSQVQENVLLGDIASLIAALAFVALVVFIAVPLIKLGKVFDAATQSIEEVTEHTLPILDESADAVTAANQQLAKVDTVTTSAAEVSQNISALTGLYSAVLGGPLIKAASFSYGVRKAVGNVGAKMSGRKRR</sequence>
<accession>A0AAU7DXK3</accession>
<keyword evidence="1" id="KW-0812">Transmembrane</keyword>